<evidence type="ECO:0000313" key="13">
    <source>
        <dbReference type="Proteomes" id="UP000070620"/>
    </source>
</evidence>
<dbReference type="Pfam" id="PF23539">
    <property type="entry name" value="DUF7134"/>
    <property type="match status" value="1"/>
</dbReference>
<feature type="transmembrane region" description="Helical" evidence="10">
    <location>
        <begin position="110"/>
        <end position="130"/>
    </location>
</feature>
<comment type="caution">
    <text evidence="12">The sequence shown here is derived from an EMBL/GenBank/DDBJ whole genome shotgun (WGS) entry which is preliminary data.</text>
</comment>
<feature type="region of interest" description="Disordered" evidence="9">
    <location>
        <begin position="337"/>
        <end position="356"/>
    </location>
</feature>
<keyword evidence="13" id="KW-1185">Reference proteome</keyword>
<keyword evidence="10" id="KW-0812">Transmembrane</keyword>
<keyword evidence="7" id="KW-0067">ATP-binding</keyword>
<dbReference type="InterPro" id="IPR050482">
    <property type="entry name" value="Sensor_HK_TwoCompSys"/>
</dbReference>
<feature type="transmembrane region" description="Helical" evidence="10">
    <location>
        <begin position="87"/>
        <end position="103"/>
    </location>
</feature>
<dbReference type="GO" id="GO:0046983">
    <property type="term" value="F:protein dimerization activity"/>
    <property type="evidence" value="ECO:0007669"/>
    <property type="project" value="InterPro"/>
</dbReference>
<organism evidence="12 13">
    <name type="scientific">Micromonospora rosaria</name>
    <dbReference type="NCBI Taxonomy" id="47874"/>
    <lineage>
        <taxon>Bacteria</taxon>
        <taxon>Bacillati</taxon>
        <taxon>Actinomycetota</taxon>
        <taxon>Actinomycetes</taxon>
        <taxon>Micromonosporales</taxon>
        <taxon>Micromonosporaceae</taxon>
        <taxon>Micromonospora</taxon>
    </lineage>
</organism>
<keyword evidence="4" id="KW-0808">Transferase</keyword>
<dbReference type="InterPro" id="IPR003594">
    <property type="entry name" value="HATPase_dom"/>
</dbReference>
<feature type="transmembrane region" description="Helical" evidence="10">
    <location>
        <begin position="136"/>
        <end position="154"/>
    </location>
</feature>
<evidence type="ECO:0000256" key="3">
    <source>
        <dbReference type="ARBA" id="ARBA00022553"/>
    </source>
</evidence>
<keyword evidence="8" id="KW-0902">Two-component regulatory system</keyword>
<dbReference type="InterPro" id="IPR055558">
    <property type="entry name" value="DUF7134"/>
</dbReference>
<sequence>MTGARAFLRGRPLLADALLAGALLLFDVVVTLLSPREFGPGRLPTPWLWSVLCAVPVVLRRRAPAVAVGMALATLALPVWFDAVPNTQGLAFVVLTYTLAARGPTWRAALAAVVLWVPVMTLNAVVPLASPLDVSSAYLVLNNLLTALVSYAVGRAVHARRTTLSALRERARVAEENQRTLAEQAVAQERRRIARELHDMVAHQVSVMGVLATGARRVLRRDPDAADEAIATIEQSSRTTLREMRRLLDVLRSDAEPAADLAPQPGLAGIEELVEQARQAGLPVTLAVAGDATPVPEGVALAVYRIVQEALANAVRHAGSATARVRVAVDDGHLTVEVTDTGRGAPPGPAGPGHGLVGMREWVGLYGGTLHTGPRPGGGFRVYARIPVEQADGVPAGAGGDRESR</sequence>
<dbReference type="PROSITE" id="PS50109">
    <property type="entry name" value="HIS_KIN"/>
    <property type="match status" value="1"/>
</dbReference>
<dbReference type="PANTHER" id="PTHR24421">
    <property type="entry name" value="NITRATE/NITRITE SENSOR PROTEIN NARX-RELATED"/>
    <property type="match status" value="1"/>
</dbReference>
<dbReference type="InterPro" id="IPR005467">
    <property type="entry name" value="His_kinase_dom"/>
</dbReference>
<keyword evidence="10" id="KW-0472">Membrane</keyword>
<dbReference type="InterPro" id="IPR011712">
    <property type="entry name" value="Sig_transdc_His_kin_sub3_dim/P"/>
</dbReference>
<dbReference type="OrthoDB" id="227596at2"/>
<dbReference type="InterPro" id="IPR036890">
    <property type="entry name" value="HATPase_C_sf"/>
</dbReference>
<feature type="transmembrane region" description="Helical" evidence="10">
    <location>
        <begin position="12"/>
        <end position="33"/>
    </location>
</feature>
<dbReference type="GO" id="GO:0000155">
    <property type="term" value="F:phosphorelay sensor kinase activity"/>
    <property type="evidence" value="ECO:0007669"/>
    <property type="project" value="InterPro"/>
</dbReference>
<evidence type="ECO:0000256" key="9">
    <source>
        <dbReference type="SAM" id="MobiDB-lite"/>
    </source>
</evidence>
<dbReference type="Pfam" id="PF02518">
    <property type="entry name" value="HATPase_c"/>
    <property type="match status" value="1"/>
</dbReference>
<evidence type="ECO:0000256" key="2">
    <source>
        <dbReference type="ARBA" id="ARBA00012438"/>
    </source>
</evidence>
<evidence type="ECO:0000313" key="12">
    <source>
        <dbReference type="EMBL" id="KXK58900.1"/>
    </source>
</evidence>
<dbReference type="Proteomes" id="UP000070620">
    <property type="component" value="Unassembled WGS sequence"/>
</dbReference>
<proteinExistence type="predicted"/>
<dbReference type="GO" id="GO:0005524">
    <property type="term" value="F:ATP binding"/>
    <property type="evidence" value="ECO:0007669"/>
    <property type="project" value="UniProtKB-KW"/>
</dbReference>
<dbReference type="Pfam" id="PF07730">
    <property type="entry name" value="HisKA_3"/>
    <property type="match status" value="1"/>
</dbReference>
<dbReference type="SUPFAM" id="SSF55874">
    <property type="entry name" value="ATPase domain of HSP90 chaperone/DNA topoisomerase II/histidine kinase"/>
    <property type="match status" value="1"/>
</dbReference>
<evidence type="ECO:0000256" key="8">
    <source>
        <dbReference type="ARBA" id="ARBA00023012"/>
    </source>
</evidence>
<evidence type="ECO:0000259" key="11">
    <source>
        <dbReference type="PROSITE" id="PS50109"/>
    </source>
</evidence>
<dbReference type="SMART" id="SM00387">
    <property type="entry name" value="HATPase_c"/>
    <property type="match status" value="1"/>
</dbReference>
<dbReference type="EC" id="2.7.13.3" evidence="2"/>
<protein>
    <recommendedName>
        <fullName evidence="2">histidine kinase</fullName>
        <ecNumber evidence="2">2.7.13.3</ecNumber>
    </recommendedName>
</protein>
<evidence type="ECO:0000256" key="5">
    <source>
        <dbReference type="ARBA" id="ARBA00022741"/>
    </source>
</evidence>
<keyword evidence="5" id="KW-0547">Nucleotide-binding</keyword>
<evidence type="ECO:0000256" key="4">
    <source>
        <dbReference type="ARBA" id="ARBA00022679"/>
    </source>
</evidence>
<dbReference type="Gene3D" id="1.20.5.1930">
    <property type="match status" value="1"/>
</dbReference>
<dbReference type="PANTHER" id="PTHR24421:SF10">
    <property type="entry name" value="NITRATE_NITRITE SENSOR PROTEIN NARQ"/>
    <property type="match status" value="1"/>
</dbReference>
<feature type="domain" description="Histidine kinase" evidence="11">
    <location>
        <begin position="200"/>
        <end position="390"/>
    </location>
</feature>
<keyword evidence="6" id="KW-0418">Kinase</keyword>
<keyword evidence="10" id="KW-1133">Transmembrane helix</keyword>
<evidence type="ECO:0000256" key="1">
    <source>
        <dbReference type="ARBA" id="ARBA00000085"/>
    </source>
</evidence>
<evidence type="ECO:0000256" key="6">
    <source>
        <dbReference type="ARBA" id="ARBA00022777"/>
    </source>
</evidence>
<evidence type="ECO:0000256" key="7">
    <source>
        <dbReference type="ARBA" id="ARBA00022840"/>
    </source>
</evidence>
<dbReference type="AlphaFoldDB" id="A0A136PKE1"/>
<reference evidence="12 13" key="1">
    <citation type="submission" date="2016-01" db="EMBL/GenBank/DDBJ databases">
        <title>Whole genome sequence and analysis of Micromonospora rosaria DSM 803, which can produce antibacterial substance rosamicin.</title>
        <authorList>
            <person name="Yang H."/>
            <person name="He X."/>
            <person name="Zhu D."/>
        </authorList>
    </citation>
    <scope>NUCLEOTIDE SEQUENCE [LARGE SCALE GENOMIC DNA]</scope>
    <source>
        <strain evidence="12 13">DSM 803</strain>
    </source>
</reference>
<gene>
    <name evidence="12" type="ORF">AWW66_27165</name>
</gene>
<evidence type="ECO:0000256" key="10">
    <source>
        <dbReference type="SAM" id="Phobius"/>
    </source>
</evidence>
<dbReference type="Gene3D" id="3.30.565.10">
    <property type="entry name" value="Histidine kinase-like ATPase, C-terminal domain"/>
    <property type="match status" value="1"/>
</dbReference>
<dbReference type="EMBL" id="LRQV01000146">
    <property type="protein sequence ID" value="KXK58900.1"/>
    <property type="molecule type" value="Genomic_DNA"/>
</dbReference>
<name>A0A136PKE1_9ACTN</name>
<dbReference type="RefSeq" id="WP_067372026.1">
    <property type="nucleotide sequence ID" value="NZ_JBIUBN010000009.1"/>
</dbReference>
<comment type="catalytic activity">
    <reaction evidence="1">
        <text>ATP + protein L-histidine = ADP + protein N-phospho-L-histidine.</text>
        <dbReference type="EC" id="2.7.13.3"/>
    </reaction>
</comment>
<dbReference type="GO" id="GO:0016020">
    <property type="term" value="C:membrane"/>
    <property type="evidence" value="ECO:0007669"/>
    <property type="project" value="InterPro"/>
</dbReference>
<accession>A0A136PKE1</accession>
<dbReference type="CDD" id="cd16917">
    <property type="entry name" value="HATPase_UhpB-NarQ-NarX-like"/>
    <property type="match status" value="1"/>
</dbReference>
<keyword evidence="3" id="KW-0597">Phosphoprotein</keyword>